<dbReference type="EMBL" id="UGXR01000001">
    <property type="protein sequence ID" value="SUH12073.1"/>
    <property type="molecule type" value="Genomic_DNA"/>
</dbReference>
<name>A0A379VZP3_SALET</name>
<evidence type="ECO:0000313" key="1">
    <source>
        <dbReference type="EMBL" id="SUH12073.1"/>
    </source>
</evidence>
<evidence type="ECO:0000313" key="2">
    <source>
        <dbReference type="Proteomes" id="UP000254346"/>
    </source>
</evidence>
<dbReference type="AlphaFoldDB" id="A0A379VZP3"/>
<dbReference type="Proteomes" id="UP000254346">
    <property type="component" value="Unassembled WGS sequence"/>
</dbReference>
<gene>
    <name evidence="1" type="ORF">NCTC8256_06165</name>
</gene>
<reference evidence="1 2" key="1">
    <citation type="submission" date="2018-06" db="EMBL/GenBank/DDBJ databases">
        <authorList>
            <consortium name="Pathogen Informatics"/>
            <person name="Doyle S."/>
        </authorList>
    </citation>
    <scope>NUCLEOTIDE SEQUENCE [LARGE SCALE GENOMIC DNA]</scope>
    <source>
        <strain evidence="1 2">NCTC8256</strain>
    </source>
</reference>
<accession>A0A379VZP3</accession>
<proteinExistence type="predicted"/>
<organism evidence="1 2">
    <name type="scientific">Salmonella enterica I</name>
    <dbReference type="NCBI Taxonomy" id="59201"/>
    <lineage>
        <taxon>Bacteria</taxon>
        <taxon>Pseudomonadati</taxon>
        <taxon>Pseudomonadota</taxon>
        <taxon>Gammaproteobacteria</taxon>
        <taxon>Enterobacterales</taxon>
        <taxon>Enterobacteriaceae</taxon>
        <taxon>Salmonella</taxon>
    </lineage>
</organism>
<sequence length="32" mass="3731">MGNWCARKPSRFLLELPQDDLIWEQGAQSGKR</sequence>
<protein>
    <submittedName>
        <fullName evidence="1">Uncharacterized protein</fullName>
    </submittedName>
</protein>